<keyword evidence="2" id="KW-1185">Reference proteome</keyword>
<dbReference type="AlphaFoldDB" id="A0ABD2CVQ3"/>
<organism evidence="1 2">
    <name type="scientific">Vespula maculifrons</name>
    <name type="common">Eastern yellow jacket</name>
    <name type="synonym">Wasp</name>
    <dbReference type="NCBI Taxonomy" id="7453"/>
    <lineage>
        <taxon>Eukaryota</taxon>
        <taxon>Metazoa</taxon>
        <taxon>Ecdysozoa</taxon>
        <taxon>Arthropoda</taxon>
        <taxon>Hexapoda</taxon>
        <taxon>Insecta</taxon>
        <taxon>Pterygota</taxon>
        <taxon>Neoptera</taxon>
        <taxon>Endopterygota</taxon>
        <taxon>Hymenoptera</taxon>
        <taxon>Apocrita</taxon>
        <taxon>Aculeata</taxon>
        <taxon>Vespoidea</taxon>
        <taxon>Vespidae</taxon>
        <taxon>Vespinae</taxon>
        <taxon>Vespula</taxon>
    </lineage>
</organism>
<comment type="caution">
    <text evidence="1">The sequence shown here is derived from an EMBL/GenBank/DDBJ whole genome shotgun (WGS) entry which is preliminary data.</text>
</comment>
<proteinExistence type="predicted"/>
<evidence type="ECO:0000313" key="2">
    <source>
        <dbReference type="Proteomes" id="UP001607303"/>
    </source>
</evidence>
<name>A0ABD2CVQ3_VESMC</name>
<reference evidence="1 2" key="1">
    <citation type="journal article" date="2024" name="Ann. Entomol. Soc. Am.">
        <title>Genomic analyses of the southern and eastern yellowjacket wasps (Hymenoptera: Vespidae) reveal evolutionary signatures of social life.</title>
        <authorList>
            <person name="Catto M.A."/>
            <person name="Caine P.B."/>
            <person name="Orr S.E."/>
            <person name="Hunt B.G."/>
            <person name="Goodisman M.A.D."/>
        </authorList>
    </citation>
    <scope>NUCLEOTIDE SEQUENCE [LARGE SCALE GENOMIC DNA]</scope>
    <source>
        <strain evidence="1">232</strain>
        <tissue evidence="1">Head and thorax</tissue>
    </source>
</reference>
<gene>
    <name evidence="1" type="ORF">V1477_002696</name>
</gene>
<sequence>MNKTNEAVSIQFVSIREDEIFIKSGSTVVLKENVSEQEREKRARQGRADSDVDSCVGVALPSFETREEALLEVAYREKWEKQPQNF</sequence>
<accession>A0ABD2CVQ3</accession>
<dbReference type="EMBL" id="JAYRBN010000028">
    <property type="protein sequence ID" value="KAL2749086.1"/>
    <property type="molecule type" value="Genomic_DNA"/>
</dbReference>
<evidence type="ECO:0000313" key="1">
    <source>
        <dbReference type="EMBL" id="KAL2749086.1"/>
    </source>
</evidence>
<dbReference type="Proteomes" id="UP001607303">
    <property type="component" value="Unassembled WGS sequence"/>
</dbReference>
<protein>
    <submittedName>
        <fullName evidence="1">Uncharacterized protein</fullName>
    </submittedName>
</protein>